<evidence type="ECO:0000313" key="2">
    <source>
        <dbReference type="Proteomes" id="UP000658258"/>
    </source>
</evidence>
<comment type="caution">
    <text evidence="1">The sequence shown here is derived from an EMBL/GenBank/DDBJ whole genome shotgun (WGS) entry which is preliminary data.</text>
</comment>
<name>A0ABQ3I329_9BACT</name>
<dbReference type="EMBL" id="BNAG01000001">
    <property type="protein sequence ID" value="GHE50408.1"/>
    <property type="molecule type" value="Genomic_DNA"/>
</dbReference>
<keyword evidence="2" id="KW-1185">Reference proteome</keyword>
<dbReference type="Proteomes" id="UP000658258">
    <property type="component" value="Unassembled WGS sequence"/>
</dbReference>
<dbReference type="RefSeq" id="WP_189628160.1">
    <property type="nucleotide sequence ID" value="NZ_BNAG01000001.1"/>
</dbReference>
<evidence type="ECO:0000313" key="1">
    <source>
        <dbReference type="EMBL" id="GHE50408.1"/>
    </source>
</evidence>
<protein>
    <submittedName>
        <fullName evidence="1">Uncharacterized protein</fullName>
    </submittedName>
</protein>
<accession>A0ABQ3I329</accession>
<sequence>MKTTYALSHVIEYDPTEKTLLEEIKKWVDSNMMMMDNRFIWKVGLATSEDIVKVAGKVRSDYECKHFKYWRCESFRLAIHTLSKLTKYPFIFKSNLNQYSGKGVYIFVYKAPCPSKNLFYHTLHY</sequence>
<gene>
    <name evidence="1" type="ORF">GCM10011340_00290</name>
</gene>
<reference evidence="2" key="1">
    <citation type="journal article" date="2019" name="Int. J. Syst. Evol. Microbiol.">
        <title>The Global Catalogue of Microorganisms (GCM) 10K type strain sequencing project: providing services to taxonomists for standard genome sequencing and annotation.</title>
        <authorList>
            <consortium name="The Broad Institute Genomics Platform"/>
            <consortium name="The Broad Institute Genome Sequencing Center for Infectious Disease"/>
            <person name="Wu L."/>
            <person name="Ma J."/>
        </authorList>
    </citation>
    <scope>NUCLEOTIDE SEQUENCE [LARGE SCALE GENOMIC DNA]</scope>
    <source>
        <strain evidence="2">CGMCC 1.15111</strain>
    </source>
</reference>
<proteinExistence type="predicted"/>
<organism evidence="1 2">
    <name type="scientific">Roseivirga thermotolerans</name>
    <dbReference type="NCBI Taxonomy" id="1758176"/>
    <lineage>
        <taxon>Bacteria</taxon>
        <taxon>Pseudomonadati</taxon>
        <taxon>Bacteroidota</taxon>
        <taxon>Cytophagia</taxon>
        <taxon>Cytophagales</taxon>
        <taxon>Roseivirgaceae</taxon>
        <taxon>Roseivirga</taxon>
    </lineage>
</organism>